<dbReference type="Proteomes" id="UP001265315">
    <property type="component" value="Unassembled WGS sequence"/>
</dbReference>
<organism evidence="1 2">
    <name type="scientific">Agrobacterium tumefaciens</name>
    <dbReference type="NCBI Taxonomy" id="358"/>
    <lineage>
        <taxon>Bacteria</taxon>
        <taxon>Pseudomonadati</taxon>
        <taxon>Pseudomonadota</taxon>
        <taxon>Alphaproteobacteria</taxon>
        <taxon>Hyphomicrobiales</taxon>
        <taxon>Rhizobiaceae</taxon>
        <taxon>Rhizobium/Agrobacterium group</taxon>
        <taxon>Agrobacterium</taxon>
        <taxon>Agrobacterium tumefaciens complex</taxon>
    </lineage>
</organism>
<comment type="caution">
    <text evidence="1">The sequence shown here is derived from an EMBL/GenBank/DDBJ whole genome shotgun (WGS) entry which is preliminary data.</text>
</comment>
<proteinExistence type="predicted"/>
<dbReference type="RefSeq" id="WP_284767212.1">
    <property type="nucleotide sequence ID" value="NZ_JAVDSW010000009.1"/>
</dbReference>
<sequence>MQAIVKKGAQHGHVAFGRVSLISNQEKPAHAATPRLQYETHHNLGSTELLHPMQAIIKKGGAAWSCCIWPRQLDFKSRKTCSRCHTSLAIRDAP</sequence>
<dbReference type="AlphaFoldDB" id="A0AAW8M381"/>
<gene>
    <name evidence="1" type="ORF">J2W61_005184</name>
</gene>
<evidence type="ECO:0000313" key="1">
    <source>
        <dbReference type="EMBL" id="MDR6705309.1"/>
    </source>
</evidence>
<name>A0AAW8M381_AGRTU</name>
<accession>A0AAW8M381</accession>
<evidence type="ECO:0000313" key="2">
    <source>
        <dbReference type="Proteomes" id="UP001265315"/>
    </source>
</evidence>
<dbReference type="EMBL" id="JAVDSW010000009">
    <property type="protein sequence ID" value="MDR6705309.1"/>
    <property type="molecule type" value="Genomic_DNA"/>
</dbReference>
<protein>
    <submittedName>
        <fullName evidence="1">Uncharacterized protein</fullName>
    </submittedName>
</protein>
<reference evidence="1" key="1">
    <citation type="submission" date="2023-07" db="EMBL/GenBank/DDBJ databases">
        <title>Sorghum-associated microbial communities from plants grown in Nebraska, USA.</title>
        <authorList>
            <person name="Schachtman D."/>
        </authorList>
    </citation>
    <scope>NUCLEOTIDE SEQUENCE</scope>
    <source>
        <strain evidence="1">1457</strain>
    </source>
</reference>